<dbReference type="Proteomes" id="UP001431572">
    <property type="component" value="Chromosome 2"/>
</dbReference>
<sequence length="214" mass="23581">MSMEAPRKIGKFGALVSEPPIARWLFADTSSAPIWLVVRVWLGLQWFSSGWGKAMFWDVSNGQYIANGGKGLKSFWERIIAAPPGTQGAVITYDWYYEFIKGMYNGGHYEWFSWVVTFGEMAVGLGLIFGCLTAVAAFFGTVLNFSFELAGSTSTNPVLFGTAIFVILAWRTAGWWGLDRFVLPALGTPWEPGFLFRRSSKSTGSGVPPMTSAK</sequence>
<evidence type="ECO:0000313" key="4">
    <source>
        <dbReference type="Proteomes" id="UP000521676"/>
    </source>
</evidence>
<proteinExistence type="predicted"/>
<reference evidence="2 4" key="1">
    <citation type="submission" date="2020-06" db="EMBL/GenBank/DDBJ databases">
        <title>Anoxygenic phototrophic Chloroflexota member uses a Type I reaction center.</title>
        <authorList>
            <person name="Tsuji J.M."/>
            <person name="Shaw N.A."/>
            <person name="Nagashima S."/>
            <person name="Venkiteswaran J."/>
            <person name="Schiff S.L."/>
            <person name="Hanada S."/>
            <person name="Tank M."/>
            <person name="Neufeld J.D."/>
        </authorList>
    </citation>
    <scope>NUCLEOTIDE SEQUENCE [LARGE SCALE GENOMIC DNA]</scope>
    <source>
        <strain evidence="2">L227-S17</strain>
    </source>
</reference>
<feature type="transmembrane region" description="Helical" evidence="1">
    <location>
        <begin position="21"/>
        <end position="42"/>
    </location>
</feature>
<accession>A0A8T7M8F8</accession>
<protein>
    <submittedName>
        <fullName evidence="2">DoxX family membrane protein</fullName>
    </submittedName>
    <submittedName>
        <fullName evidence="3">DoxX family protein</fullName>
    </submittedName>
</protein>
<gene>
    <name evidence="2" type="ORF">HXX08_21425</name>
    <name evidence="3" type="ORF">OZ401_003969</name>
</gene>
<evidence type="ECO:0000313" key="3">
    <source>
        <dbReference type="EMBL" id="WJW68359.1"/>
    </source>
</evidence>
<name>A0A8T7M8F8_9CHLR</name>
<dbReference type="RefSeq" id="WP_341470264.1">
    <property type="nucleotide sequence ID" value="NZ_CP128400.1"/>
</dbReference>
<evidence type="ECO:0000313" key="5">
    <source>
        <dbReference type="Proteomes" id="UP001431572"/>
    </source>
</evidence>
<feature type="transmembrane region" description="Helical" evidence="1">
    <location>
        <begin position="158"/>
        <end position="178"/>
    </location>
</feature>
<dbReference type="PANTHER" id="PTHR39157">
    <property type="entry name" value="INTEGRAL MEMBRANE PROTEIN-RELATED"/>
    <property type="match status" value="1"/>
</dbReference>
<feature type="transmembrane region" description="Helical" evidence="1">
    <location>
        <begin position="121"/>
        <end position="146"/>
    </location>
</feature>
<dbReference type="PANTHER" id="PTHR39157:SF1">
    <property type="entry name" value="DOXX FAMILY PROTEIN"/>
    <property type="match status" value="1"/>
</dbReference>
<keyword evidence="1" id="KW-0812">Transmembrane</keyword>
<evidence type="ECO:0000256" key="1">
    <source>
        <dbReference type="SAM" id="Phobius"/>
    </source>
</evidence>
<dbReference type="AlphaFoldDB" id="A0A8T7M8F8"/>
<reference evidence="3" key="2">
    <citation type="journal article" date="2024" name="Nature">
        <title>Anoxygenic phototroph of the Chloroflexota uses a type I reaction centre.</title>
        <authorList>
            <person name="Tsuji J.M."/>
            <person name="Shaw N.A."/>
            <person name="Nagashima S."/>
            <person name="Venkiteswaran J.J."/>
            <person name="Schiff S.L."/>
            <person name="Watanabe T."/>
            <person name="Fukui M."/>
            <person name="Hanada S."/>
            <person name="Tank M."/>
            <person name="Neufeld J.D."/>
        </authorList>
    </citation>
    <scope>NUCLEOTIDE SEQUENCE</scope>
    <source>
        <strain evidence="3">L227-S17</strain>
    </source>
</reference>
<keyword evidence="1" id="KW-1133">Transmembrane helix</keyword>
<organism evidence="2 4">
    <name type="scientific">Candidatus Chlorohelix allophototropha</name>
    <dbReference type="NCBI Taxonomy" id="3003348"/>
    <lineage>
        <taxon>Bacteria</taxon>
        <taxon>Bacillati</taxon>
        <taxon>Chloroflexota</taxon>
        <taxon>Chloroflexia</taxon>
        <taxon>Candidatus Chloroheliales</taxon>
        <taxon>Candidatus Chloroheliaceae</taxon>
        <taxon>Candidatus Chlorohelix</taxon>
    </lineage>
</organism>
<dbReference type="EMBL" id="CP128400">
    <property type="protein sequence ID" value="WJW68359.1"/>
    <property type="molecule type" value="Genomic_DNA"/>
</dbReference>
<keyword evidence="1" id="KW-0472">Membrane</keyword>
<keyword evidence="5" id="KW-1185">Reference proteome</keyword>
<evidence type="ECO:0000313" key="2">
    <source>
        <dbReference type="EMBL" id="NWJ48425.1"/>
    </source>
</evidence>
<dbReference type="EMBL" id="JACATZ010000003">
    <property type="protein sequence ID" value="NWJ48425.1"/>
    <property type="molecule type" value="Genomic_DNA"/>
</dbReference>
<dbReference type="Proteomes" id="UP000521676">
    <property type="component" value="Unassembled WGS sequence"/>
</dbReference>